<proteinExistence type="predicted"/>
<geneLocation type="plasmid" evidence="1">
    <name>pTiC6.5</name>
</geneLocation>
<name>A0A4P8DKC7_RHIRH</name>
<sequence length="40" mass="4815">MLHFLWLTRSFRGFLPFCPFLRHIFIAKAEGPKQHEECPI</sequence>
<organism evidence="1">
    <name type="scientific">Rhizobium rhizogenes</name>
    <name type="common">Agrobacterium rhizogenes</name>
    <dbReference type="NCBI Taxonomy" id="359"/>
    <lineage>
        <taxon>Bacteria</taxon>
        <taxon>Pseudomonadati</taxon>
        <taxon>Pseudomonadota</taxon>
        <taxon>Alphaproteobacteria</taxon>
        <taxon>Hyphomicrobiales</taxon>
        <taxon>Rhizobiaceae</taxon>
        <taxon>Rhizobium/Agrobacterium group</taxon>
        <taxon>Rhizobium</taxon>
    </lineage>
</organism>
<accession>A0A4P8DKC7</accession>
<keyword evidence="1" id="KW-0614">Plasmid</keyword>
<protein>
    <submittedName>
        <fullName evidence="1">Uncharacterized protein</fullName>
    </submittedName>
</protein>
<reference evidence="1" key="1">
    <citation type="journal article" date="2019" name="Genome Biol. Evol.">
        <title>Evolutionary Relatedness and Classification of Tumour-Inducing and Opine-Catabolic Plasmids in Three Rhizobium rhizogenes Strains Isolated from the Same Crown Gall Tumour.</title>
        <authorList>
            <person name="Kuzmanovic N."/>
            <person name="Pulawska J."/>
        </authorList>
    </citation>
    <scope>NUCLEOTIDE SEQUENCE</scope>
    <source>
        <strain evidence="1">C6.5</strain>
        <plasmid evidence="1">pTiC6.5</plasmid>
    </source>
</reference>
<gene>
    <name evidence="1" type="ORF">pTiC6.5_99</name>
</gene>
<evidence type="ECO:0000313" key="1">
    <source>
        <dbReference type="EMBL" id="QCL10941.1"/>
    </source>
</evidence>
<dbReference type="EMBL" id="MK318986">
    <property type="protein sequence ID" value="QCL10941.1"/>
    <property type="molecule type" value="Genomic_DNA"/>
</dbReference>
<dbReference type="AlphaFoldDB" id="A0A4P8DKC7"/>